<dbReference type="InterPro" id="IPR002942">
    <property type="entry name" value="S4_RNA-bd"/>
</dbReference>
<dbReference type="PROSITE" id="PS01129">
    <property type="entry name" value="PSI_RLU"/>
    <property type="match status" value="1"/>
</dbReference>
<evidence type="ECO:0000256" key="3">
    <source>
        <dbReference type="ARBA" id="ARBA00023235"/>
    </source>
</evidence>
<dbReference type="PROSITE" id="PS50889">
    <property type="entry name" value="S4"/>
    <property type="match status" value="1"/>
</dbReference>
<dbReference type="SUPFAM" id="SSF55174">
    <property type="entry name" value="Alpha-L RNA-binding motif"/>
    <property type="match status" value="1"/>
</dbReference>
<accession>I8VRM0</accession>
<organism evidence="8 9">
    <name type="scientific">Phocaeicola dorei CL02T12C06</name>
    <dbReference type="NCBI Taxonomy" id="997876"/>
    <lineage>
        <taxon>Bacteria</taxon>
        <taxon>Pseudomonadati</taxon>
        <taxon>Bacteroidota</taxon>
        <taxon>Bacteroidia</taxon>
        <taxon>Bacteroidales</taxon>
        <taxon>Bacteroidaceae</taxon>
        <taxon>Phocaeicola</taxon>
    </lineage>
</organism>
<comment type="similarity">
    <text evidence="1 6">Belongs to the pseudouridine synthase RluA family.</text>
</comment>
<dbReference type="EMBL" id="AGXJ01000080">
    <property type="protein sequence ID" value="EIY28047.1"/>
    <property type="molecule type" value="Genomic_DNA"/>
</dbReference>
<dbReference type="InterPro" id="IPR006224">
    <property type="entry name" value="PsdUridine_synth_RluA-like_CS"/>
</dbReference>
<keyword evidence="2 5" id="KW-0694">RNA-binding</keyword>
<evidence type="ECO:0000256" key="1">
    <source>
        <dbReference type="ARBA" id="ARBA00010876"/>
    </source>
</evidence>
<dbReference type="CDD" id="cd00165">
    <property type="entry name" value="S4"/>
    <property type="match status" value="1"/>
</dbReference>
<dbReference type="SUPFAM" id="SSF55120">
    <property type="entry name" value="Pseudouridine synthase"/>
    <property type="match status" value="1"/>
</dbReference>
<evidence type="ECO:0000313" key="8">
    <source>
        <dbReference type="EMBL" id="EIY28047.1"/>
    </source>
</evidence>
<dbReference type="HOGENOM" id="CLU_016902_4_3_10"/>
<dbReference type="GO" id="GO:0120159">
    <property type="term" value="F:rRNA pseudouridine synthase activity"/>
    <property type="evidence" value="ECO:0007669"/>
    <property type="project" value="UniProtKB-ARBA"/>
</dbReference>
<comment type="caution">
    <text evidence="8">The sequence shown here is derived from an EMBL/GenBank/DDBJ whole genome shotgun (WGS) entry which is preliminary data.</text>
</comment>
<dbReference type="InterPro" id="IPR050188">
    <property type="entry name" value="RluA_PseudoU_synthase"/>
</dbReference>
<evidence type="ECO:0000256" key="2">
    <source>
        <dbReference type="ARBA" id="ARBA00022884"/>
    </source>
</evidence>
<dbReference type="PANTHER" id="PTHR21600:SF44">
    <property type="entry name" value="RIBOSOMAL LARGE SUBUNIT PSEUDOURIDINE SYNTHASE D"/>
    <property type="match status" value="1"/>
</dbReference>
<sequence>MREEYVDELDDTLDDVEPIVDNPAELYEHFRVVVDKGQSQVRVDKYLFERLVNSSRNRIQKAADAGLIMANGKPVKSSYKVKPCDVLTVMMDRPRYDNDIIPEDIPLDIVYEDNDLMVINKPAGLVVHPGCGNYHGTLVNAIAWHLKDNPRYDPNDPQVGLVHRIDKDTSGLLVVAKTPDAKTHLGLQFYNKTTKRKYNALVWGIVENNEGTIEGNIGRNPKDRMQMAVLSDPAQGKHAVTHYRVLERLGYVTLVECVLETGRTHQIRVHMKHIGHTLFNDERYGGNEILKGTHFSKYKQFVNNCFETCPRQALHAMTLGFVHPRTGEEMFFTSPLPEDMTNLIDKWRNYISNREEL</sequence>
<proteinExistence type="inferred from homology"/>
<dbReference type="InterPro" id="IPR006145">
    <property type="entry name" value="PsdUridine_synth_RsuA/RluA"/>
</dbReference>
<dbReference type="SMART" id="SM00363">
    <property type="entry name" value="S4"/>
    <property type="match status" value="1"/>
</dbReference>
<feature type="active site" evidence="4">
    <location>
        <position position="166"/>
    </location>
</feature>
<evidence type="ECO:0000313" key="9">
    <source>
        <dbReference type="Proteomes" id="UP000005974"/>
    </source>
</evidence>
<dbReference type="OrthoDB" id="9807829at2"/>
<dbReference type="InterPro" id="IPR006225">
    <property type="entry name" value="PsdUridine_synth_RluC/D"/>
</dbReference>
<name>I8VRM0_9BACT</name>
<evidence type="ECO:0000256" key="4">
    <source>
        <dbReference type="PIRSR" id="PIRSR606225-1"/>
    </source>
</evidence>
<gene>
    <name evidence="8" type="ORF">HMPREF1064_04149</name>
</gene>
<feature type="domain" description="RNA-binding S4" evidence="7">
    <location>
        <begin position="41"/>
        <end position="106"/>
    </location>
</feature>
<dbReference type="GO" id="GO:0003723">
    <property type="term" value="F:RNA binding"/>
    <property type="evidence" value="ECO:0007669"/>
    <property type="project" value="UniProtKB-KW"/>
</dbReference>
<dbReference type="InterPro" id="IPR020103">
    <property type="entry name" value="PsdUridine_synth_cat_dom_sf"/>
</dbReference>
<comment type="function">
    <text evidence="6">Responsible for synthesis of pseudouridine from uracil.</text>
</comment>
<dbReference type="AlphaFoldDB" id="I8VRM0"/>
<evidence type="ECO:0000256" key="5">
    <source>
        <dbReference type="PROSITE-ProRule" id="PRU00182"/>
    </source>
</evidence>
<dbReference type="CDD" id="cd02869">
    <property type="entry name" value="PseudoU_synth_RluA_like"/>
    <property type="match status" value="1"/>
</dbReference>
<dbReference type="Gene3D" id="3.10.290.10">
    <property type="entry name" value="RNA-binding S4 domain"/>
    <property type="match status" value="1"/>
</dbReference>
<dbReference type="Proteomes" id="UP000005974">
    <property type="component" value="Unassembled WGS sequence"/>
</dbReference>
<dbReference type="Pfam" id="PF01479">
    <property type="entry name" value="S4"/>
    <property type="match status" value="1"/>
</dbReference>
<dbReference type="GO" id="GO:0000455">
    <property type="term" value="P:enzyme-directed rRNA pseudouridine synthesis"/>
    <property type="evidence" value="ECO:0007669"/>
    <property type="project" value="UniProtKB-ARBA"/>
</dbReference>
<dbReference type="Gene3D" id="3.30.2350.10">
    <property type="entry name" value="Pseudouridine synthase"/>
    <property type="match status" value="1"/>
</dbReference>
<dbReference type="InterPro" id="IPR036986">
    <property type="entry name" value="S4_RNA-bd_sf"/>
</dbReference>
<protein>
    <recommendedName>
        <fullName evidence="6">Pseudouridine synthase</fullName>
        <ecNumber evidence="6">5.4.99.-</ecNumber>
    </recommendedName>
</protein>
<dbReference type="EC" id="5.4.99.-" evidence="6"/>
<dbReference type="RefSeq" id="WP_007848698.1">
    <property type="nucleotide sequence ID" value="NZ_JH724137.1"/>
</dbReference>
<dbReference type="PATRIC" id="fig|997876.3.peg.4343"/>
<evidence type="ECO:0000256" key="6">
    <source>
        <dbReference type="RuleBase" id="RU362028"/>
    </source>
</evidence>
<keyword evidence="3 6" id="KW-0413">Isomerase</keyword>
<dbReference type="PANTHER" id="PTHR21600">
    <property type="entry name" value="MITOCHONDRIAL RNA PSEUDOURIDINE SYNTHASE"/>
    <property type="match status" value="1"/>
</dbReference>
<reference evidence="8 9" key="1">
    <citation type="submission" date="2012-02" db="EMBL/GenBank/DDBJ databases">
        <title>The Genome Sequence of Bacteroides dorei CL02T12C06.</title>
        <authorList>
            <consortium name="The Broad Institute Genome Sequencing Platform"/>
            <person name="Earl A."/>
            <person name="Ward D."/>
            <person name="Feldgarden M."/>
            <person name="Gevers D."/>
            <person name="Zitomersky N.L."/>
            <person name="Coyne M.J."/>
            <person name="Comstock L.E."/>
            <person name="Young S.K."/>
            <person name="Zeng Q."/>
            <person name="Gargeya S."/>
            <person name="Fitzgerald M."/>
            <person name="Haas B."/>
            <person name="Abouelleil A."/>
            <person name="Alvarado L."/>
            <person name="Arachchi H.M."/>
            <person name="Berlin A."/>
            <person name="Chapman S.B."/>
            <person name="Gearin G."/>
            <person name="Goldberg J."/>
            <person name="Griggs A."/>
            <person name="Gujja S."/>
            <person name="Hansen M."/>
            <person name="Heiman D."/>
            <person name="Howarth C."/>
            <person name="Larimer J."/>
            <person name="Lui A."/>
            <person name="MacDonald P.J.P."/>
            <person name="McCowen C."/>
            <person name="Montmayeur A."/>
            <person name="Murphy C."/>
            <person name="Neiman D."/>
            <person name="Pearson M."/>
            <person name="Priest M."/>
            <person name="Roberts A."/>
            <person name="Saif S."/>
            <person name="Shea T."/>
            <person name="Sisk P."/>
            <person name="Stolte C."/>
            <person name="Sykes S."/>
            <person name="Wortman J."/>
            <person name="Nusbaum C."/>
            <person name="Birren B."/>
        </authorList>
    </citation>
    <scope>NUCLEOTIDE SEQUENCE [LARGE SCALE GENOMIC DNA]</scope>
    <source>
        <strain evidence="8 9">CL02T12C06</strain>
    </source>
</reference>
<dbReference type="Pfam" id="PF00849">
    <property type="entry name" value="PseudoU_synth_2"/>
    <property type="match status" value="1"/>
</dbReference>
<dbReference type="NCBIfam" id="TIGR00005">
    <property type="entry name" value="rluA_subfam"/>
    <property type="match status" value="1"/>
</dbReference>
<comment type="catalytic activity">
    <reaction evidence="6">
        <text>a uridine in RNA = a pseudouridine in RNA</text>
        <dbReference type="Rhea" id="RHEA:48348"/>
        <dbReference type="Rhea" id="RHEA-COMP:12068"/>
        <dbReference type="Rhea" id="RHEA-COMP:12069"/>
        <dbReference type="ChEBI" id="CHEBI:65314"/>
        <dbReference type="ChEBI" id="CHEBI:65315"/>
    </reaction>
</comment>
<evidence type="ECO:0000259" key="7">
    <source>
        <dbReference type="SMART" id="SM00363"/>
    </source>
</evidence>
<dbReference type="FunFam" id="3.30.2350.10:FF:000006">
    <property type="entry name" value="Pseudouridine synthase"/>
    <property type="match status" value="1"/>
</dbReference>
<dbReference type="FunFam" id="3.10.290.10:FF:000016">
    <property type="entry name" value="Pseudouridine synthase"/>
    <property type="match status" value="1"/>
</dbReference>
<keyword evidence="9" id="KW-1185">Reference proteome</keyword>